<dbReference type="GO" id="GO:0003676">
    <property type="term" value="F:nucleic acid binding"/>
    <property type="evidence" value="ECO:0007669"/>
    <property type="project" value="InterPro"/>
</dbReference>
<dbReference type="Proteomes" id="UP000327157">
    <property type="component" value="Chromosome 17"/>
</dbReference>
<reference evidence="5" key="2">
    <citation type="submission" date="2019-10" db="EMBL/GenBank/DDBJ databases">
        <title>A de novo genome assembly of a pear dwarfing rootstock.</title>
        <authorList>
            <person name="Wang F."/>
            <person name="Wang J."/>
            <person name="Li S."/>
            <person name="Zhang Y."/>
            <person name="Fang M."/>
            <person name="Ma L."/>
            <person name="Zhao Y."/>
            <person name="Jiang S."/>
        </authorList>
    </citation>
    <scope>NUCLEOTIDE SEQUENCE [LARGE SCALE GENOMIC DNA]</scope>
</reference>
<reference evidence="4 5" key="3">
    <citation type="submission" date="2019-11" db="EMBL/GenBank/DDBJ databases">
        <title>A de novo genome assembly of a pear dwarfing rootstock.</title>
        <authorList>
            <person name="Wang F."/>
            <person name="Wang J."/>
            <person name="Li S."/>
            <person name="Zhang Y."/>
            <person name="Fang M."/>
            <person name="Ma L."/>
            <person name="Zhao Y."/>
            <person name="Jiang S."/>
        </authorList>
    </citation>
    <scope>NUCLEOTIDE SEQUENCE [LARGE SCALE GENOMIC DNA]</scope>
    <source>
        <strain evidence="4">S2</strain>
        <tissue evidence="4">Leaf</tissue>
    </source>
</reference>
<dbReference type="Pfam" id="PF13976">
    <property type="entry name" value="gag_pre-integrs"/>
    <property type="match status" value="1"/>
</dbReference>
<evidence type="ECO:0000256" key="1">
    <source>
        <dbReference type="SAM" id="MobiDB-lite"/>
    </source>
</evidence>
<feature type="compositionally biased region" description="Low complexity" evidence="1">
    <location>
        <begin position="267"/>
        <end position="289"/>
    </location>
</feature>
<dbReference type="InterPro" id="IPR054722">
    <property type="entry name" value="PolX-like_BBD"/>
</dbReference>
<accession>A0A5N5GM46</accession>
<dbReference type="PANTHER" id="PTHR47481">
    <property type="match status" value="1"/>
</dbReference>
<dbReference type="SUPFAM" id="SSF53098">
    <property type="entry name" value="Ribonuclease H-like"/>
    <property type="match status" value="1"/>
</dbReference>
<sequence length="679" mass="75674">MASPSATASPSESVPIPNPSLNPNPFSNPNSSPYTSLTIQNIGSMVPIKLKQSNYLPWCTLFAPILRRYRLLGIVDGTEPCPSPLMPDRTLNSAFEVWYEKDQNLLIWFNSTLSEEVNPFTVGVSSSRDLWLKLEQRFGGIFDAHVHQLRSRLQSIQKGSQSMSDYLQELKEISDSLTAARAPISDRDLIAAILAGLPDDFESFTDSIMLRLSSTYLDELHGLLLTKELSMIRRKKVASSNLTEPFHALSQSFWYNSNRGKPNRLSNNRGNRGNYRGNNFTSNFNRTTTAAHSRGSSSGPRALCQIYGNSSHEAIDCYDRMNPKISSRIPPTKLQAMCARYNAKSPPTWLIDSGVTSHITNDISNIHSPAPYNGEEKVYIGDGKGLSISHVGSSTFCTPATSFKLNNVLHVPHMKHNLLSAFQFLRDNYCSLTLDSNGSVVKDRSTGKMLLRGSVEDGFYLLQSSTSNRSFSSNVPPSLPASAFVSIKATVKIWHSRLGHPFSPIFRKVLARNKLDVQGTSSVEFFCSDCAIAKHHKLPFKTASSSASHNLALLHCDVWGPAPVLSVSSFRYYLLIVDDHTKYSWFFPLKAKSEVYSTFVTFKTYVENTDILHEMMQFGAFGAKLSWNVVYVNGARGMNVVEGQRSSRNEEMKRRVLKRSYNSSFELLECLGVSLISKA</sequence>
<dbReference type="InterPro" id="IPR025724">
    <property type="entry name" value="GAG-pre-integrase_dom"/>
</dbReference>
<keyword evidence="5" id="KW-1185">Reference proteome</keyword>
<dbReference type="Gene3D" id="3.30.420.10">
    <property type="entry name" value="Ribonuclease H-like superfamily/Ribonuclease H"/>
    <property type="match status" value="1"/>
</dbReference>
<feature type="domain" description="GAG-pre-integrase" evidence="2">
    <location>
        <begin position="474"/>
        <end position="535"/>
    </location>
</feature>
<proteinExistence type="predicted"/>
<feature type="compositionally biased region" description="Polar residues" evidence="1">
    <location>
        <begin position="290"/>
        <end position="299"/>
    </location>
</feature>
<feature type="region of interest" description="Disordered" evidence="1">
    <location>
        <begin position="260"/>
        <end position="299"/>
    </location>
</feature>
<evidence type="ECO:0000259" key="3">
    <source>
        <dbReference type="Pfam" id="PF22936"/>
    </source>
</evidence>
<feature type="region of interest" description="Disordered" evidence="1">
    <location>
        <begin position="1"/>
        <end position="29"/>
    </location>
</feature>
<name>A0A5N5GM46_9ROSA</name>
<evidence type="ECO:0000259" key="2">
    <source>
        <dbReference type="Pfam" id="PF13976"/>
    </source>
</evidence>
<reference evidence="4 5" key="1">
    <citation type="submission" date="2019-09" db="EMBL/GenBank/DDBJ databases">
        <authorList>
            <person name="Ou C."/>
        </authorList>
    </citation>
    <scope>NUCLEOTIDE SEQUENCE [LARGE SCALE GENOMIC DNA]</scope>
    <source>
        <strain evidence="4">S2</strain>
        <tissue evidence="4">Leaf</tissue>
    </source>
</reference>
<dbReference type="AlphaFoldDB" id="A0A5N5GM46"/>
<dbReference type="OrthoDB" id="1166653at2759"/>
<dbReference type="PANTHER" id="PTHR47481:SF28">
    <property type="entry name" value="RETROTRANSPOSON COPIA-LIKE N-TERMINAL DOMAIN-CONTAINING PROTEIN"/>
    <property type="match status" value="1"/>
</dbReference>
<dbReference type="EMBL" id="SMOL01000487">
    <property type="protein sequence ID" value="KAB2611864.1"/>
    <property type="molecule type" value="Genomic_DNA"/>
</dbReference>
<feature type="compositionally biased region" description="Low complexity" evidence="1">
    <location>
        <begin position="1"/>
        <end position="15"/>
    </location>
</feature>
<protein>
    <submittedName>
        <fullName evidence="4">Uncharacterized protein</fullName>
    </submittedName>
</protein>
<gene>
    <name evidence="4" type="ORF">D8674_019896</name>
</gene>
<dbReference type="Pfam" id="PF22936">
    <property type="entry name" value="Pol_BBD"/>
    <property type="match status" value="1"/>
</dbReference>
<evidence type="ECO:0000313" key="4">
    <source>
        <dbReference type="EMBL" id="KAB2611864.1"/>
    </source>
</evidence>
<dbReference type="InterPro" id="IPR036397">
    <property type="entry name" value="RNaseH_sf"/>
</dbReference>
<organism evidence="4 5">
    <name type="scientific">Pyrus ussuriensis x Pyrus communis</name>
    <dbReference type="NCBI Taxonomy" id="2448454"/>
    <lineage>
        <taxon>Eukaryota</taxon>
        <taxon>Viridiplantae</taxon>
        <taxon>Streptophyta</taxon>
        <taxon>Embryophyta</taxon>
        <taxon>Tracheophyta</taxon>
        <taxon>Spermatophyta</taxon>
        <taxon>Magnoliopsida</taxon>
        <taxon>eudicotyledons</taxon>
        <taxon>Gunneridae</taxon>
        <taxon>Pentapetalae</taxon>
        <taxon>rosids</taxon>
        <taxon>fabids</taxon>
        <taxon>Rosales</taxon>
        <taxon>Rosaceae</taxon>
        <taxon>Amygdaloideae</taxon>
        <taxon>Maleae</taxon>
        <taxon>Pyrus</taxon>
    </lineage>
</organism>
<feature type="domain" description="Retrovirus-related Pol polyprotein from transposon TNT 1-94-like beta-barrel" evidence="3">
    <location>
        <begin position="349"/>
        <end position="428"/>
    </location>
</feature>
<dbReference type="InterPro" id="IPR012337">
    <property type="entry name" value="RNaseH-like_sf"/>
</dbReference>
<comment type="caution">
    <text evidence="4">The sequence shown here is derived from an EMBL/GenBank/DDBJ whole genome shotgun (WGS) entry which is preliminary data.</text>
</comment>
<evidence type="ECO:0000313" key="5">
    <source>
        <dbReference type="Proteomes" id="UP000327157"/>
    </source>
</evidence>
<dbReference type="Pfam" id="PF14223">
    <property type="entry name" value="Retrotran_gag_2"/>
    <property type="match status" value="1"/>
</dbReference>